<keyword evidence="2" id="KW-1185">Reference proteome</keyword>
<proteinExistence type="predicted"/>
<dbReference type="EMBL" id="JACHEA010000001">
    <property type="protein sequence ID" value="MBB5338803.1"/>
    <property type="molecule type" value="Genomic_DNA"/>
</dbReference>
<comment type="caution">
    <text evidence="1">The sequence shown here is derived from an EMBL/GenBank/DDBJ whole genome shotgun (WGS) entry which is preliminary data.</text>
</comment>
<name>A0ACC5NW63_9BACT</name>
<dbReference type="Proteomes" id="UP000569005">
    <property type="component" value="Unassembled WGS sequence"/>
</dbReference>
<evidence type="ECO:0000313" key="2">
    <source>
        <dbReference type="Proteomes" id="UP000569005"/>
    </source>
</evidence>
<organism evidence="1 2">
    <name type="scientific">Tunturiibacter gelidiferens</name>
    <dbReference type="NCBI Taxonomy" id="3069689"/>
    <lineage>
        <taxon>Bacteria</taxon>
        <taxon>Pseudomonadati</taxon>
        <taxon>Acidobacteriota</taxon>
        <taxon>Terriglobia</taxon>
        <taxon>Terriglobales</taxon>
        <taxon>Acidobacteriaceae</taxon>
        <taxon>Tunturiibacter</taxon>
    </lineage>
</organism>
<sequence length="316" mass="36420">MSSYPRTLQEAVKHFSDELTCIQAVAEMRWPDGKAACAWCGSENNYWLTNQKRWKCQDCTKQFSVKRGTIFTDSPLGLDKWLVAMWMLANCRNGVSSYEIARTIGITQKSAWHMMHRIRQAMTPINPSKLGGDGTQVEADETYIGGKIKNKHHPMKSAPVQKMDKSIVMGTLDREKQKVRAEVIKAATRETMEGVVQRHVKFGSVMHTDSHVGYDNLKFRYTHEVVNHVYEYVRGNVHTNGIENFWSLLKRGLGGTYISVDPEHLERYVHEQVFRFNHRYENRVPMSDAQRFQSVLKDVVMRRLTYAELTGKTAKT</sequence>
<protein>
    <submittedName>
        <fullName evidence="1">Transposase-like protein</fullName>
    </submittedName>
</protein>
<accession>A0ACC5NW63</accession>
<reference evidence="1" key="1">
    <citation type="submission" date="2020-08" db="EMBL/GenBank/DDBJ databases">
        <title>Genomic Encyclopedia of Type Strains, Phase IV (KMG-V): Genome sequencing to study the core and pangenomes of soil and plant-associated prokaryotes.</title>
        <authorList>
            <person name="Whitman W."/>
        </authorList>
    </citation>
    <scope>NUCLEOTIDE SEQUENCE</scope>
    <source>
        <strain evidence="1">M8UP15</strain>
    </source>
</reference>
<evidence type="ECO:0000313" key="1">
    <source>
        <dbReference type="EMBL" id="MBB5338803.1"/>
    </source>
</evidence>
<gene>
    <name evidence="1" type="ORF">HDF13_001136</name>
</gene>